<dbReference type="EC" id="2.1.1.64" evidence="2"/>
<feature type="domain" description="Methyltransferase type 11" evidence="1">
    <location>
        <begin position="27"/>
        <end position="118"/>
    </location>
</feature>
<accession>A0ABW3VHA2</accession>
<dbReference type="CDD" id="cd02440">
    <property type="entry name" value="AdoMet_MTases"/>
    <property type="match status" value="1"/>
</dbReference>
<evidence type="ECO:0000313" key="3">
    <source>
        <dbReference type="Proteomes" id="UP001597182"/>
    </source>
</evidence>
<dbReference type="EC" id="2.1.1.222" evidence="2"/>
<comment type="caution">
    <text evidence="2">The sequence shown here is derived from an EMBL/GenBank/DDBJ whole genome shotgun (WGS) entry which is preliminary data.</text>
</comment>
<keyword evidence="2" id="KW-0489">Methyltransferase</keyword>
<keyword evidence="3" id="KW-1185">Reference proteome</keyword>
<dbReference type="RefSeq" id="WP_049803268.1">
    <property type="nucleotide sequence ID" value="NZ_BAABKS010000080.1"/>
</dbReference>
<dbReference type="SUPFAM" id="SSF53335">
    <property type="entry name" value="S-adenosyl-L-methionine-dependent methyltransferases"/>
    <property type="match status" value="1"/>
</dbReference>
<dbReference type="InterPro" id="IPR050508">
    <property type="entry name" value="Methyltransf_Superfamily"/>
</dbReference>
<dbReference type="GO" id="GO:0032259">
    <property type="term" value="P:methylation"/>
    <property type="evidence" value="ECO:0007669"/>
    <property type="project" value="UniProtKB-KW"/>
</dbReference>
<sequence>MSDGPQGWGTPLYARVLDALPAGATVLDVGCGAGEFARAAVDRGHAVTGLDVDTGAVAAAARRVPEGSFAVGDAHDLAVPASSVDAVVLVQVLTHVANPLAALREAARVVRPSGTVVVTVWGREEECDVRAFGDALAGLLPPRPPRPGGPPPLTEPDRLAKLVDMAGLRVDAVEEVVCPFDYADDDELAGPVIDSAMGRTAARRAGPGGVRTAVLEGMARFRQDDGGYRLENLFRVLTARRERR</sequence>
<protein>
    <submittedName>
        <fullName evidence="2">Class I SAM-dependent methyltransferase</fullName>
        <ecNumber evidence="2">2.1.1.222</ecNumber>
        <ecNumber evidence="2">2.1.1.64</ecNumber>
    </submittedName>
</protein>
<dbReference type="EMBL" id="JBHTMB010000080">
    <property type="protein sequence ID" value="MFD1233735.1"/>
    <property type="molecule type" value="Genomic_DNA"/>
</dbReference>
<organism evidence="2 3">
    <name type="scientific">Pseudonocardia benzenivorans</name>
    <dbReference type="NCBI Taxonomy" id="228005"/>
    <lineage>
        <taxon>Bacteria</taxon>
        <taxon>Bacillati</taxon>
        <taxon>Actinomycetota</taxon>
        <taxon>Actinomycetes</taxon>
        <taxon>Pseudonocardiales</taxon>
        <taxon>Pseudonocardiaceae</taxon>
        <taxon>Pseudonocardia</taxon>
    </lineage>
</organism>
<name>A0ABW3VHA2_9PSEU</name>
<evidence type="ECO:0000313" key="2">
    <source>
        <dbReference type="EMBL" id="MFD1233735.1"/>
    </source>
</evidence>
<evidence type="ECO:0000259" key="1">
    <source>
        <dbReference type="Pfam" id="PF08241"/>
    </source>
</evidence>
<dbReference type="Gene3D" id="3.40.50.150">
    <property type="entry name" value="Vaccinia Virus protein VP39"/>
    <property type="match status" value="1"/>
</dbReference>
<dbReference type="Proteomes" id="UP001597182">
    <property type="component" value="Unassembled WGS sequence"/>
</dbReference>
<proteinExistence type="predicted"/>
<dbReference type="GO" id="GO:0102208">
    <property type="term" value="F:2-polyprenyl-6-hydroxyphenol methylase activity"/>
    <property type="evidence" value="ECO:0007669"/>
    <property type="project" value="UniProtKB-EC"/>
</dbReference>
<dbReference type="Pfam" id="PF08241">
    <property type="entry name" value="Methyltransf_11"/>
    <property type="match status" value="1"/>
</dbReference>
<keyword evidence="2" id="KW-0808">Transferase</keyword>
<dbReference type="PANTHER" id="PTHR42912">
    <property type="entry name" value="METHYLTRANSFERASE"/>
    <property type="match status" value="1"/>
</dbReference>
<dbReference type="InterPro" id="IPR029063">
    <property type="entry name" value="SAM-dependent_MTases_sf"/>
</dbReference>
<reference evidence="3" key="1">
    <citation type="journal article" date="2019" name="Int. J. Syst. Evol. Microbiol.">
        <title>The Global Catalogue of Microorganisms (GCM) 10K type strain sequencing project: providing services to taxonomists for standard genome sequencing and annotation.</title>
        <authorList>
            <consortium name="The Broad Institute Genomics Platform"/>
            <consortium name="The Broad Institute Genome Sequencing Center for Infectious Disease"/>
            <person name="Wu L."/>
            <person name="Ma J."/>
        </authorList>
    </citation>
    <scope>NUCLEOTIDE SEQUENCE [LARGE SCALE GENOMIC DNA]</scope>
    <source>
        <strain evidence="3">CCUG 49018</strain>
    </source>
</reference>
<gene>
    <name evidence="2" type="ORF">ACFQ34_10620</name>
</gene>
<dbReference type="GO" id="GO:0061542">
    <property type="term" value="F:3-demethylubiquinol 3-O-methyltransferase activity"/>
    <property type="evidence" value="ECO:0007669"/>
    <property type="project" value="UniProtKB-EC"/>
</dbReference>
<dbReference type="InterPro" id="IPR013216">
    <property type="entry name" value="Methyltransf_11"/>
</dbReference>